<dbReference type="Proteomes" id="UP001301958">
    <property type="component" value="Unassembled WGS sequence"/>
</dbReference>
<evidence type="ECO:0000313" key="4">
    <source>
        <dbReference type="EMBL" id="KAK4224643.1"/>
    </source>
</evidence>
<evidence type="ECO:0000259" key="3">
    <source>
        <dbReference type="SMART" id="SM00822"/>
    </source>
</evidence>
<reference evidence="4" key="1">
    <citation type="journal article" date="2023" name="Mol. Phylogenet. Evol.">
        <title>Genome-scale phylogeny and comparative genomics of the fungal order Sordariales.</title>
        <authorList>
            <person name="Hensen N."/>
            <person name="Bonometti L."/>
            <person name="Westerberg I."/>
            <person name="Brannstrom I.O."/>
            <person name="Guillou S."/>
            <person name="Cros-Aarteil S."/>
            <person name="Calhoun S."/>
            <person name="Haridas S."/>
            <person name="Kuo A."/>
            <person name="Mondo S."/>
            <person name="Pangilinan J."/>
            <person name="Riley R."/>
            <person name="LaButti K."/>
            <person name="Andreopoulos B."/>
            <person name="Lipzen A."/>
            <person name="Chen C."/>
            <person name="Yan M."/>
            <person name="Daum C."/>
            <person name="Ng V."/>
            <person name="Clum A."/>
            <person name="Steindorff A."/>
            <person name="Ohm R.A."/>
            <person name="Martin F."/>
            <person name="Silar P."/>
            <person name="Natvig D.O."/>
            <person name="Lalanne C."/>
            <person name="Gautier V."/>
            <person name="Ament-Velasquez S.L."/>
            <person name="Kruys A."/>
            <person name="Hutchinson M.I."/>
            <person name="Powell A.J."/>
            <person name="Barry K."/>
            <person name="Miller A.N."/>
            <person name="Grigoriev I.V."/>
            <person name="Debuchy R."/>
            <person name="Gladieux P."/>
            <person name="Hiltunen Thoren M."/>
            <person name="Johannesson H."/>
        </authorList>
    </citation>
    <scope>NUCLEOTIDE SEQUENCE</scope>
    <source>
        <strain evidence="4">CBS 990.96</strain>
    </source>
</reference>
<accession>A0AAN7GUI4</accession>
<name>A0AAN7GUI4_9PEZI</name>
<dbReference type="CDD" id="cd05233">
    <property type="entry name" value="SDR_c"/>
    <property type="match status" value="1"/>
</dbReference>
<dbReference type="SMART" id="SM00822">
    <property type="entry name" value="PKS_KR"/>
    <property type="match status" value="1"/>
</dbReference>
<comment type="caution">
    <text evidence="4">The sequence shown here is derived from an EMBL/GenBank/DDBJ whole genome shotgun (WGS) entry which is preliminary data.</text>
</comment>
<dbReference type="Gene3D" id="3.40.50.720">
    <property type="entry name" value="NAD(P)-binding Rossmann-like Domain"/>
    <property type="match status" value="1"/>
</dbReference>
<dbReference type="AlphaFoldDB" id="A0AAN7GUI4"/>
<gene>
    <name evidence="4" type="ORF">QBC38DRAFT_446271</name>
</gene>
<dbReference type="InterPro" id="IPR002347">
    <property type="entry name" value="SDR_fam"/>
</dbReference>
<proteinExistence type="inferred from homology"/>
<reference evidence="4" key="2">
    <citation type="submission" date="2023-05" db="EMBL/GenBank/DDBJ databases">
        <authorList>
            <consortium name="Lawrence Berkeley National Laboratory"/>
            <person name="Steindorff A."/>
            <person name="Hensen N."/>
            <person name="Bonometti L."/>
            <person name="Westerberg I."/>
            <person name="Brannstrom I.O."/>
            <person name="Guillou S."/>
            <person name="Cros-Aarteil S."/>
            <person name="Calhoun S."/>
            <person name="Haridas S."/>
            <person name="Kuo A."/>
            <person name="Mondo S."/>
            <person name="Pangilinan J."/>
            <person name="Riley R."/>
            <person name="Labutti K."/>
            <person name="Andreopoulos B."/>
            <person name="Lipzen A."/>
            <person name="Chen C."/>
            <person name="Yanf M."/>
            <person name="Daum C."/>
            <person name="Ng V."/>
            <person name="Clum A."/>
            <person name="Ohm R."/>
            <person name="Martin F."/>
            <person name="Silar P."/>
            <person name="Natvig D."/>
            <person name="Lalanne C."/>
            <person name="Gautier V."/>
            <person name="Ament-Velasquez S.L."/>
            <person name="Kruys A."/>
            <person name="Hutchinson M.I."/>
            <person name="Powell A.J."/>
            <person name="Barry K."/>
            <person name="Miller A.N."/>
            <person name="Grigoriev I.V."/>
            <person name="Debuchy R."/>
            <person name="Gladieux P."/>
            <person name="Thoren M.H."/>
            <person name="Johannesson H."/>
        </authorList>
    </citation>
    <scope>NUCLEOTIDE SEQUENCE</scope>
    <source>
        <strain evidence="4">CBS 990.96</strain>
    </source>
</reference>
<feature type="domain" description="Ketoreductase" evidence="3">
    <location>
        <begin position="32"/>
        <end position="211"/>
    </location>
</feature>
<dbReference type="InterPro" id="IPR036291">
    <property type="entry name" value="NAD(P)-bd_dom_sf"/>
</dbReference>
<evidence type="ECO:0000256" key="1">
    <source>
        <dbReference type="ARBA" id="ARBA00006484"/>
    </source>
</evidence>
<comment type="similarity">
    <text evidence="1">Belongs to the short-chain dehydrogenases/reductases (SDR) family.</text>
</comment>
<dbReference type="EMBL" id="MU865387">
    <property type="protein sequence ID" value="KAK4224643.1"/>
    <property type="molecule type" value="Genomic_DNA"/>
</dbReference>
<dbReference type="InterPro" id="IPR057326">
    <property type="entry name" value="KR_dom"/>
</dbReference>
<dbReference type="GO" id="GO:0016491">
    <property type="term" value="F:oxidoreductase activity"/>
    <property type="evidence" value="ECO:0007669"/>
    <property type="project" value="UniProtKB-KW"/>
</dbReference>
<evidence type="ECO:0000256" key="2">
    <source>
        <dbReference type="ARBA" id="ARBA00023002"/>
    </source>
</evidence>
<organism evidence="4 5">
    <name type="scientific">Podospora fimiseda</name>
    <dbReference type="NCBI Taxonomy" id="252190"/>
    <lineage>
        <taxon>Eukaryota</taxon>
        <taxon>Fungi</taxon>
        <taxon>Dikarya</taxon>
        <taxon>Ascomycota</taxon>
        <taxon>Pezizomycotina</taxon>
        <taxon>Sordariomycetes</taxon>
        <taxon>Sordariomycetidae</taxon>
        <taxon>Sordariales</taxon>
        <taxon>Podosporaceae</taxon>
        <taxon>Podospora</taxon>
    </lineage>
</organism>
<dbReference type="PANTHER" id="PTHR42901">
    <property type="entry name" value="ALCOHOL DEHYDROGENASE"/>
    <property type="match status" value="1"/>
</dbReference>
<protein>
    <recommendedName>
        <fullName evidence="3">Ketoreductase domain-containing protein</fullName>
    </recommendedName>
</protein>
<dbReference type="Pfam" id="PF00106">
    <property type="entry name" value="adh_short"/>
    <property type="match status" value="1"/>
</dbReference>
<dbReference type="PANTHER" id="PTHR42901:SF1">
    <property type="entry name" value="ALCOHOL DEHYDROGENASE"/>
    <property type="match status" value="1"/>
</dbReference>
<keyword evidence="5" id="KW-1185">Reference proteome</keyword>
<dbReference type="PRINTS" id="PR00081">
    <property type="entry name" value="GDHRDH"/>
</dbReference>
<sequence length="316" mass="33639">MAAPQPSYTKKTYSSTYPAISPTLPALSSAGKVILVTGATGGIGRATSLSFAASSPKALILLGRRGDALAETASLVHANFPSVTISTHQVDLLNSPKLRSIFSSIVETHGPINTLIHAAGVLAPVVPLINADPSTFLDGYKTTVVGTLSLAQALVLSNPPEHPSVLVNLTTAGIFFPPFAGMGAYVSSKMAAVKLLQAFGAENPFVRINHVHPGLLDTDMSRELFKSVKLPFGFDDISLPADSLVWIASDEGKFLNGKIVFAAWDVEELKEREKEIVGQGPFGGELGIGYSGFPRLMSEFMFVKLTSSMYQNIWLF</sequence>
<dbReference type="SUPFAM" id="SSF51735">
    <property type="entry name" value="NAD(P)-binding Rossmann-fold domains"/>
    <property type="match status" value="1"/>
</dbReference>
<evidence type="ECO:0000313" key="5">
    <source>
        <dbReference type="Proteomes" id="UP001301958"/>
    </source>
</evidence>
<keyword evidence="2" id="KW-0560">Oxidoreductase</keyword>